<dbReference type="EMBL" id="MIPT01000001">
    <property type="protein sequence ID" value="OHT19581.1"/>
    <property type="molecule type" value="Genomic_DNA"/>
</dbReference>
<dbReference type="InterPro" id="IPR013216">
    <property type="entry name" value="Methyltransf_11"/>
</dbReference>
<dbReference type="InterPro" id="IPR001845">
    <property type="entry name" value="HTH_ArsR_DNA-bd_dom"/>
</dbReference>
<dbReference type="InterPro" id="IPR036390">
    <property type="entry name" value="WH_DNA-bd_sf"/>
</dbReference>
<dbReference type="PANTHER" id="PTHR42912">
    <property type="entry name" value="METHYLTRANSFERASE"/>
    <property type="match status" value="1"/>
</dbReference>
<protein>
    <submittedName>
        <fullName evidence="2">Putative methyltransferase YcgJ</fullName>
        <ecNumber evidence="2">2.1.1.-</ecNumber>
    </submittedName>
</protein>
<dbReference type="AlphaFoldDB" id="A0A1S1HDI0"/>
<feature type="domain" description="HTH arsR-type" evidence="1">
    <location>
        <begin position="1"/>
        <end position="90"/>
    </location>
</feature>
<dbReference type="Proteomes" id="UP000179467">
    <property type="component" value="Unassembled WGS sequence"/>
</dbReference>
<dbReference type="CDD" id="cd02440">
    <property type="entry name" value="AdoMet_MTases"/>
    <property type="match status" value="1"/>
</dbReference>
<keyword evidence="2" id="KW-0489">Methyltransferase</keyword>
<organism evidence="2 3">
    <name type="scientific">Edaphosphingomonas haloaromaticamans</name>
    <dbReference type="NCBI Taxonomy" id="653954"/>
    <lineage>
        <taxon>Bacteria</taxon>
        <taxon>Pseudomonadati</taxon>
        <taxon>Pseudomonadota</taxon>
        <taxon>Alphaproteobacteria</taxon>
        <taxon>Sphingomonadales</taxon>
        <taxon>Rhizorhabdaceae</taxon>
        <taxon>Edaphosphingomonas</taxon>
    </lineage>
</organism>
<dbReference type="InterPro" id="IPR029063">
    <property type="entry name" value="SAM-dependent_MTases_sf"/>
</dbReference>
<accession>A0A1S1HDI0</accession>
<dbReference type="InterPro" id="IPR011991">
    <property type="entry name" value="ArsR-like_HTH"/>
</dbReference>
<dbReference type="PRINTS" id="PR00778">
    <property type="entry name" value="HTHARSR"/>
</dbReference>
<dbReference type="NCBIfam" id="NF033788">
    <property type="entry name" value="HTH_metalloreg"/>
    <property type="match status" value="1"/>
</dbReference>
<dbReference type="GO" id="GO:0032259">
    <property type="term" value="P:methylation"/>
    <property type="evidence" value="ECO:0007669"/>
    <property type="project" value="UniProtKB-KW"/>
</dbReference>
<gene>
    <name evidence="2" type="primary">ycgJ</name>
    <name evidence="2" type="ORF">BHE75_01568</name>
</gene>
<dbReference type="InterPro" id="IPR050508">
    <property type="entry name" value="Methyltransf_Superfamily"/>
</dbReference>
<dbReference type="Pfam" id="PF01022">
    <property type="entry name" value="HTH_5"/>
    <property type="match status" value="1"/>
</dbReference>
<dbReference type="Gene3D" id="1.10.10.10">
    <property type="entry name" value="Winged helix-like DNA-binding domain superfamily/Winged helix DNA-binding domain"/>
    <property type="match status" value="1"/>
</dbReference>
<dbReference type="SUPFAM" id="SSF46785">
    <property type="entry name" value="Winged helix' DNA-binding domain"/>
    <property type="match status" value="1"/>
</dbReference>
<dbReference type="GO" id="GO:0008757">
    <property type="term" value="F:S-adenosylmethionine-dependent methyltransferase activity"/>
    <property type="evidence" value="ECO:0007669"/>
    <property type="project" value="InterPro"/>
</dbReference>
<dbReference type="InterPro" id="IPR036388">
    <property type="entry name" value="WH-like_DNA-bd_sf"/>
</dbReference>
<name>A0A1S1HDI0_9SPHN</name>
<dbReference type="SUPFAM" id="SSF53335">
    <property type="entry name" value="S-adenosyl-L-methionine-dependent methyltransferases"/>
    <property type="match status" value="1"/>
</dbReference>
<evidence type="ECO:0000313" key="3">
    <source>
        <dbReference type="Proteomes" id="UP000179467"/>
    </source>
</evidence>
<dbReference type="PANTHER" id="PTHR42912:SF93">
    <property type="entry name" value="N6-ADENOSINE-METHYLTRANSFERASE TMT1A"/>
    <property type="match status" value="1"/>
</dbReference>
<comment type="caution">
    <text evidence="2">The sequence shown here is derived from an EMBL/GenBank/DDBJ whole genome shotgun (WGS) entry which is preliminary data.</text>
</comment>
<keyword evidence="2" id="KW-0808">Transferase</keyword>
<dbReference type="Pfam" id="PF08241">
    <property type="entry name" value="Methyltransf_11"/>
    <property type="match status" value="1"/>
</dbReference>
<dbReference type="Gene3D" id="3.40.50.150">
    <property type="entry name" value="Vaccinia Virus protein VP39"/>
    <property type="match status" value="1"/>
</dbReference>
<dbReference type="EC" id="2.1.1.-" evidence="2"/>
<dbReference type="OrthoDB" id="9789575at2"/>
<dbReference type="PROSITE" id="PS50987">
    <property type="entry name" value="HTH_ARSR_2"/>
    <property type="match status" value="1"/>
</dbReference>
<dbReference type="CDD" id="cd00090">
    <property type="entry name" value="HTH_ARSR"/>
    <property type="match status" value="1"/>
</dbReference>
<reference evidence="2 3" key="1">
    <citation type="submission" date="2016-09" db="EMBL/GenBank/DDBJ databases">
        <title>Metabolic pathway, cell adaptation mechanisms and a novel monoxygenase revealed through proteogenomic-transcription analysis of a Sphingomonas haloaromaticamans strain degrading the fungicide ortho-phenylphenol.</title>
        <authorList>
            <person name="Perruchon C."/>
            <person name="Papadopoulou E.S."/>
            <person name="Rousidou C."/>
            <person name="Vasileiadis S."/>
            <person name="Tanou G."/>
            <person name="Amoutzias G."/>
            <person name="Molassiotis A."/>
            <person name="Karpouzas D.G."/>
        </authorList>
    </citation>
    <scope>NUCLEOTIDE SEQUENCE [LARGE SCALE GENOMIC DNA]</scope>
    <source>
        <strain evidence="2 3">P3</strain>
    </source>
</reference>
<dbReference type="RefSeq" id="WP_070933525.1">
    <property type="nucleotide sequence ID" value="NZ_MIPT01000001.1"/>
</dbReference>
<proteinExistence type="predicted"/>
<sequence>MTRMLDTFRALADPTRLRIVALLRAMELSVGELAQVLGQSQPRVSRHVKILADAGLADRRKEGSWVFLTLGDDARVAPLLAAMDAWAAGEPGDHWAIADIARLAAVRADRAAAAEGYFAAHADEWDAIRSLHVAESAVEDAIRRLLVRDAIGRLVDIGTGTGRMIELVGGTATSALGVDRSPEMLRMARAKLAEAGLDKAELRQGDMYALPLASGSADTVILHQVLHYAHQPASAIAEAARLLAEGGRLLIVDFDRHEKEELRTRDAHVRLGFDDEQMAGWFAAAGLDVEAVERLDGGELTVKLWLGRCRPADAREDIAA</sequence>
<evidence type="ECO:0000259" key="1">
    <source>
        <dbReference type="PROSITE" id="PS50987"/>
    </source>
</evidence>
<keyword evidence="3" id="KW-1185">Reference proteome</keyword>
<dbReference type="SMART" id="SM00418">
    <property type="entry name" value="HTH_ARSR"/>
    <property type="match status" value="1"/>
</dbReference>
<dbReference type="GO" id="GO:0003700">
    <property type="term" value="F:DNA-binding transcription factor activity"/>
    <property type="evidence" value="ECO:0007669"/>
    <property type="project" value="InterPro"/>
</dbReference>
<evidence type="ECO:0000313" key="2">
    <source>
        <dbReference type="EMBL" id="OHT19581.1"/>
    </source>
</evidence>